<dbReference type="EMBL" id="BMHV01000010">
    <property type="protein sequence ID" value="GGF63424.1"/>
    <property type="molecule type" value="Genomic_DNA"/>
</dbReference>
<reference evidence="2" key="1">
    <citation type="journal article" date="2014" name="Int. J. Syst. Evol. Microbiol.">
        <title>Complete genome sequence of Corynebacterium casei LMG S-19264T (=DSM 44701T), isolated from a smear-ripened cheese.</title>
        <authorList>
            <consortium name="US DOE Joint Genome Institute (JGI-PGF)"/>
            <person name="Walter F."/>
            <person name="Albersmeier A."/>
            <person name="Kalinowski J."/>
            <person name="Ruckert C."/>
        </authorList>
    </citation>
    <scope>NUCLEOTIDE SEQUENCE</scope>
    <source>
        <strain evidence="2">CGMCC 1.15254</strain>
    </source>
</reference>
<proteinExistence type="predicted"/>
<feature type="transmembrane region" description="Helical" evidence="1">
    <location>
        <begin position="6"/>
        <end position="22"/>
    </location>
</feature>
<protein>
    <recommendedName>
        <fullName evidence="4">DUF3147 domain-containing protein</fullName>
    </recommendedName>
</protein>
<feature type="transmembrane region" description="Helical" evidence="1">
    <location>
        <begin position="61"/>
        <end position="82"/>
    </location>
</feature>
<feature type="transmembrane region" description="Helical" evidence="1">
    <location>
        <begin position="116"/>
        <end position="136"/>
    </location>
</feature>
<reference evidence="2" key="2">
    <citation type="submission" date="2020-09" db="EMBL/GenBank/DDBJ databases">
        <authorList>
            <person name="Sun Q."/>
            <person name="Zhou Y."/>
        </authorList>
    </citation>
    <scope>NUCLEOTIDE SEQUENCE</scope>
    <source>
        <strain evidence="2">CGMCC 1.15254</strain>
    </source>
</reference>
<feature type="transmembrane region" description="Helical" evidence="1">
    <location>
        <begin position="210"/>
        <end position="229"/>
    </location>
</feature>
<sequence>MTLILIKTFVTISIVLGLSIVAERVSPRWAGLLGGYPLGTAIVLIFIGYEEGTAFAANSAVHTLAGLTANLCVFAAYGLVLTLRPNSGFILPTLCTVMAFLAVGVPLSWIDFTLPIALGFIVIVVILCIFTFRHFAEMKISKAVRLSFWVTAIRAAMACFVVLSITGLAHSLGPEMAGVLAGFPSTVLPMIVIVHFTYGPAPVLTVIKHFPSGLGAMITFGVVYALYLVDLGLGLGTLVSFGAATIYLLGFSLIQEKMRRIKSSA</sequence>
<comment type="caution">
    <text evidence="2">The sequence shown here is derived from an EMBL/GenBank/DDBJ whole genome shotgun (WGS) entry which is preliminary data.</text>
</comment>
<feature type="transmembrane region" description="Helical" evidence="1">
    <location>
        <begin position="176"/>
        <end position="198"/>
    </location>
</feature>
<evidence type="ECO:0000313" key="3">
    <source>
        <dbReference type="Proteomes" id="UP000632498"/>
    </source>
</evidence>
<keyword evidence="1" id="KW-0472">Membrane</keyword>
<dbReference type="AlphaFoldDB" id="A0A917FBJ1"/>
<accession>A0A917FBJ1</accession>
<keyword evidence="3" id="KW-1185">Reference proteome</keyword>
<feature type="transmembrane region" description="Helical" evidence="1">
    <location>
        <begin position="235"/>
        <end position="254"/>
    </location>
</feature>
<evidence type="ECO:0000313" key="2">
    <source>
        <dbReference type="EMBL" id="GGF63424.1"/>
    </source>
</evidence>
<feature type="transmembrane region" description="Helical" evidence="1">
    <location>
        <begin position="148"/>
        <end position="170"/>
    </location>
</feature>
<dbReference type="Proteomes" id="UP000632498">
    <property type="component" value="Unassembled WGS sequence"/>
</dbReference>
<feature type="transmembrane region" description="Helical" evidence="1">
    <location>
        <begin position="29"/>
        <end position="49"/>
    </location>
</feature>
<keyword evidence="1" id="KW-1133">Transmembrane helix</keyword>
<organism evidence="2 3">
    <name type="scientific">Terasakiella brassicae</name>
    <dbReference type="NCBI Taxonomy" id="1634917"/>
    <lineage>
        <taxon>Bacteria</taxon>
        <taxon>Pseudomonadati</taxon>
        <taxon>Pseudomonadota</taxon>
        <taxon>Alphaproteobacteria</taxon>
        <taxon>Rhodospirillales</taxon>
        <taxon>Terasakiellaceae</taxon>
        <taxon>Terasakiella</taxon>
    </lineage>
</organism>
<feature type="transmembrane region" description="Helical" evidence="1">
    <location>
        <begin position="89"/>
        <end position="110"/>
    </location>
</feature>
<gene>
    <name evidence="2" type="ORF">GCM10011332_16730</name>
</gene>
<evidence type="ECO:0008006" key="4">
    <source>
        <dbReference type="Google" id="ProtNLM"/>
    </source>
</evidence>
<name>A0A917FBJ1_9PROT</name>
<dbReference type="RefSeq" id="WP_188663802.1">
    <property type="nucleotide sequence ID" value="NZ_BMHV01000010.1"/>
</dbReference>
<keyword evidence="1" id="KW-0812">Transmembrane</keyword>
<evidence type="ECO:0000256" key="1">
    <source>
        <dbReference type="SAM" id="Phobius"/>
    </source>
</evidence>